<keyword evidence="1" id="KW-0732">Signal</keyword>
<evidence type="ECO:0000256" key="1">
    <source>
        <dbReference type="SAM" id="SignalP"/>
    </source>
</evidence>
<dbReference type="WBParaSite" id="HPBE_0001009401-mRNA-1">
    <property type="protein sequence ID" value="HPBE_0001009401-mRNA-1"/>
    <property type="gene ID" value="HPBE_0001009401"/>
</dbReference>
<dbReference type="AlphaFoldDB" id="A0A183FQQ4"/>
<gene>
    <name evidence="2" type="ORF">HPBE_LOCUS10095</name>
</gene>
<keyword evidence="3" id="KW-1185">Reference proteome</keyword>
<dbReference type="Proteomes" id="UP000050761">
    <property type="component" value="Unassembled WGS sequence"/>
</dbReference>
<proteinExistence type="predicted"/>
<evidence type="ECO:0000313" key="2">
    <source>
        <dbReference type="EMBL" id="VDO83648.1"/>
    </source>
</evidence>
<dbReference type="EMBL" id="UZAH01026647">
    <property type="protein sequence ID" value="VDO83648.1"/>
    <property type="molecule type" value="Genomic_DNA"/>
</dbReference>
<accession>A0A183FQQ4</accession>
<evidence type="ECO:0000313" key="4">
    <source>
        <dbReference type="WBParaSite" id="HPBE_0001009401-mRNA-1"/>
    </source>
</evidence>
<organism evidence="3 4">
    <name type="scientific">Heligmosomoides polygyrus</name>
    <name type="common">Parasitic roundworm</name>
    <dbReference type="NCBI Taxonomy" id="6339"/>
    <lineage>
        <taxon>Eukaryota</taxon>
        <taxon>Metazoa</taxon>
        <taxon>Ecdysozoa</taxon>
        <taxon>Nematoda</taxon>
        <taxon>Chromadorea</taxon>
        <taxon>Rhabditida</taxon>
        <taxon>Rhabditina</taxon>
        <taxon>Rhabditomorpha</taxon>
        <taxon>Strongyloidea</taxon>
        <taxon>Heligmosomidae</taxon>
        <taxon>Heligmosomoides</taxon>
    </lineage>
</organism>
<sequence>MHYVTVLFIIPALVTAHEQCYRGNAKLYTFTYNRGEELEVHHHVSDLRTSTKLETAKPSLTCVSLATPSIVLSILRYVTLIACSSSDAYVSAGGTVQSNRWAWSRTFFVSFTLLRQS</sequence>
<accession>A0A3P8C650</accession>
<reference evidence="4" key="2">
    <citation type="submission" date="2019-09" db="UniProtKB">
        <authorList>
            <consortium name="WormBaseParasite"/>
        </authorList>
    </citation>
    <scope>IDENTIFICATION</scope>
</reference>
<protein>
    <submittedName>
        <fullName evidence="4">Secreted protein</fullName>
    </submittedName>
</protein>
<reference evidence="2 3" key="1">
    <citation type="submission" date="2018-11" db="EMBL/GenBank/DDBJ databases">
        <authorList>
            <consortium name="Pathogen Informatics"/>
        </authorList>
    </citation>
    <scope>NUCLEOTIDE SEQUENCE [LARGE SCALE GENOMIC DNA]</scope>
</reference>
<feature type="chain" id="PRO_5044551561" evidence="1">
    <location>
        <begin position="17"/>
        <end position="117"/>
    </location>
</feature>
<evidence type="ECO:0000313" key="3">
    <source>
        <dbReference type="Proteomes" id="UP000050761"/>
    </source>
</evidence>
<feature type="signal peptide" evidence="1">
    <location>
        <begin position="1"/>
        <end position="16"/>
    </location>
</feature>
<name>A0A183FQQ4_HELPZ</name>